<evidence type="ECO:0000313" key="3">
    <source>
        <dbReference type="Proteomes" id="UP000240322"/>
    </source>
</evidence>
<gene>
    <name evidence="2" type="ORF">B9Q03_13390</name>
</gene>
<name>A0A2R6AB66_9ARCH</name>
<dbReference type="InterPro" id="IPR032710">
    <property type="entry name" value="NTF2-like_dom_sf"/>
</dbReference>
<reference evidence="2 3" key="1">
    <citation type="submission" date="2017-04" db="EMBL/GenBank/DDBJ databases">
        <title>Novel microbial lineages endemic to geothermal iron-oxide mats fill important gaps in the evolutionary history of Archaea.</title>
        <authorList>
            <person name="Jay Z.J."/>
            <person name="Beam J.P."/>
            <person name="Dlakic M."/>
            <person name="Rusch D.B."/>
            <person name="Kozubal M.A."/>
            <person name="Inskeep W.P."/>
        </authorList>
    </citation>
    <scope>NUCLEOTIDE SEQUENCE [LARGE SCALE GENOMIC DNA]</scope>
    <source>
        <strain evidence="2">OSP_D</strain>
    </source>
</reference>
<protein>
    <recommendedName>
        <fullName evidence="1">SnoaL-like domain-containing protein</fullName>
    </recommendedName>
</protein>
<proteinExistence type="predicted"/>
<dbReference type="Pfam" id="PF13474">
    <property type="entry name" value="SnoaL_3"/>
    <property type="match status" value="1"/>
</dbReference>
<dbReference type="EMBL" id="NEXE01000307">
    <property type="protein sequence ID" value="PSN83588.1"/>
    <property type="molecule type" value="Genomic_DNA"/>
</dbReference>
<evidence type="ECO:0000313" key="2">
    <source>
        <dbReference type="EMBL" id="PSN83588.1"/>
    </source>
</evidence>
<comment type="caution">
    <text evidence="2">The sequence shown here is derived from an EMBL/GenBank/DDBJ whole genome shotgun (WGS) entry which is preliminary data.</text>
</comment>
<organism evidence="2 3">
    <name type="scientific">Candidatus Marsarchaeota G2 archaeon OSP_D</name>
    <dbReference type="NCBI Taxonomy" id="1978157"/>
    <lineage>
        <taxon>Archaea</taxon>
        <taxon>Candidatus Marsarchaeota</taxon>
        <taxon>Candidatus Marsarchaeota group 2</taxon>
    </lineage>
</organism>
<dbReference type="SUPFAM" id="SSF54427">
    <property type="entry name" value="NTF2-like"/>
    <property type="match status" value="1"/>
</dbReference>
<dbReference type="Gene3D" id="3.10.450.50">
    <property type="match status" value="1"/>
</dbReference>
<dbReference type="Proteomes" id="UP000240322">
    <property type="component" value="Unassembled WGS sequence"/>
</dbReference>
<evidence type="ECO:0000259" key="1">
    <source>
        <dbReference type="Pfam" id="PF13474"/>
    </source>
</evidence>
<sequence length="145" mass="16611">MSGDDANAVKRVLMQLFEAARNKDFDKLAELNDWDGEYTKFGDLPPLERLEGEEAKHYDIVAYTNITDYTCVVENLKVSVLGDVALATCYLRYGGILVNDYAFEAQRFTRKSRATFILRRKNSRGWVIIHQHISSLGEADRPLFE</sequence>
<dbReference type="AlphaFoldDB" id="A0A2R6AB66"/>
<dbReference type="InterPro" id="IPR037401">
    <property type="entry name" value="SnoaL-like"/>
</dbReference>
<accession>A0A2R6AB66</accession>
<feature type="domain" description="SnoaL-like" evidence="1">
    <location>
        <begin position="9"/>
        <end position="135"/>
    </location>
</feature>